<keyword evidence="2" id="KW-1185">Reference proteome</keyword>
<gene>
    <name evidence="1" type="ORF">QFC22_005805</name>
</gene>
<proteinExistence type="predicted"/>
<dbReference type="EMBL" id="JASBWU010000020">
    <property type="protein sequence ID" value="KAJ9113987.1"/>
    <property type="molecule type" value="Genomic_DNA"/>
</dbReference>
<sequence length="167" mass="18228">MNINFNYPDLIPDPTYSFTTTTTHLPAIPLYRSPTATANGTHHQQEEESQQHAARDAMYAERLGRALSGGEEELAEQEERVYRAESPTPSDGRPPDHRQEDNRLPTSEGGDGDQTGLTNLDRGASPADSSSADDAEEAGAGERDLDEEMEDMDRDREDSFASEAGSG</sequence>
<evidence type="ECO:0000313" key="2">
    <source>
        <dbReference type="Proteomes" id="UP001243375"/>
    </source>
</evidence>
<evidence type="ECO:0000313" key="1">
    <source>
        <dbReference type="EMBL" id="KAJ9113987.1"/>
    </source>
</evidence>
<accession>A0ACC2WTY0</accession>
<protein>
    <submittedName>
        <fullName evidence="1">Uncharacterized protein</fullName>
    </submittedName>
</protein>
<organism evidence="1 2">
    <name type="scientific">Naganishia vaughanmartiniae</name>
    <dbReference type="NCBI Taxonomy" id="1424756"/>
    <lineage>
        <taxon>Eukaryota</taxon>
        <taxon>Fungi</taxon>
        <taxon>Dikarya</taxon>
        <taxon>Basidiomycota</taxon>
        <taxon>Agaricomycotina</taxon>
        <taxon>Tremellomycetes</taxon>
        <taxon>Filobasidiales</taxon>
        <taxon>Filobasidiaceae</taxon>
        <taxon>Naganishia</taxon>
    </lineage>
</organism>
<reference evidence="1" key="1">
    <citation type="submission" date="2023-04" db="EMBL/GenBank/DDBJ databases">
        <title>Draft Genome sequencing of Naganishia species isolated from polar environments using Oxford Nanopore Technology.</title>
        <authorList>
            <person name="Leo P."/>
            <person name="Venkateswaran K."/>
        </authorList>
    </citation>
    <scope>NUCLEOTIDE SEQUENCE</scope>
    <source>
        <strain evidence="1">MNA-CCFEE 5425</strain>
    </source>
</reference>
<comment type="caution">
    <text evidence="1">The sequence shown here is derived from an EMBL/GenBank/DDBJ whole genome shotgun (WGS) entry which is preliminary data.</text>
</comment>
<dbReference type="Proteomes" id="UP001243375">
    <property type="component" value="Unassembled WGS sequence"/>
</dbReference>
<name>A0ACC2WTY0_9TREE</name>